<organism evidence="1 2">
    <name type="scientific">Yersinia intermedia</name>
    <dbReference type="NCBI Taxonomy" id="631"/>
    <lineage>
        <taxon>Bacteria</taxon>
        <taxon>Pseudomonadati</taxon>
        <taxon>Pseudomonadota</taxon>
        <taxon>Gammaproteobacteria</taxon>
        <taxon>Enterobacterales</taxon>
        <taxon>Yersiniaceae</taxon>
        <taxon>Yersinia</taxon>
    </lineage>
</organism>
<protein>
    <submittedName>
        <fullName evidence="1">Phage tail protein</fullName>
    </submittedName>
</protein>
<dbReference type="EMBL" id="NHOI01000025">
    <property type="protein sequence ID" value="OVZ84604.1"/>
    <property type="molecule type" value="Genomic_DNA"/>
</dbReference>
<name>A0A208ZVY5_YERIN</name>
<dbReference type="RefSeq" id="WP_050085055.1">
    <property type="nucleotide sequence ID" value="NZ_CP093322.1"/>
</dbReference>
<reference evidence="1 2" key="1">
    <citation type="submission" date="2017-05" db="EMBL/GenBank/DDBJ databases">
        <title>Whole genome sequencing of Yersinia kristensenii.</title>
        <authorList>
            <person name="Campioni F."/>
        </authorList>
    </citation>
    <scope>NUCLEOTIDE SEQUENCE [LARGE SCALE GENOMIC DNA]</scope>
    <source>
        <strain evidence="1 2">CFSAN060536</strain>
    </source>
</reference>
<dbReference type="PANTHER" id="PTHR34413:SF2">
    <property type="entry name" value="PROPHAGE TAIL FIBER ASSEMBLY PROTEIN HOMOLOG TFAE-RELATED"/>
    <property type="match status" value="1"/>
</dbReference>
<gene>
    <name evidence="1" type="ORF">CBW57_15935</name>
</gene>
<evidence type="ECO:0000313" key="1">
    <source>
        <dbReference type="EMBL" id="OVZ84604.1"/>
    </source>
</evidence>
<accession>A0A208ZVY5</accession>
<dbReference type="InterPro" id="IPR003458">
    <property type="entry name" value="Phage_T4_Gp38_tail_assem"/>
</dbReference>
<dbReference type="AlphaFoldDB" id="A0A208ZVY5"/>
<dbReference type="Proteomes" id="UP000196440">
    <property type="component" value="Unassembled WGS sequence"/>
</dbReference>
<comment type="caution">
    <text evidence="1">The sequence shown here is derived from an EMBL/GenBank/DDBJ whole genome shotgun (WGS) entry which is preliminary data.</text>
</comment>
<evidence type="ECO:0000313" key="2">
    <source>
        <dbReference type="Proteomes" id="UP000196440"/>
    </source>
</evidence>
<dbReference type="PANTHER" id="PTHR34413">
    <property type="entry name" value="PROPHAGE TAIL FIBER ASSEMBLY PROTEIN HOMOLOG TFAE-RELATED-RELATED"/>
    <property type="match status" value="1"/>
</dbReference>
<sequence>MLQQAAAAHAAEEKKTQLLNDATVKITLLQDAVDTGMATDVEKEQLTVWKTYRVLLSRIDISKAPSIEWPVAPDA</sequence>
<dbReference type="InterPro" id="IPR051220">
    <property type="entry name" value="TFA_Chaperone"/>
</dbReference>
<dbReference type="Pfam" id="PF02413">
    <property type="entry name" value="Caudo_TAP"/>
    <property type="match status" value="1"/>
</dbReference>
<proteinExistence type="predicted"/>